<dbReference type="InterPro" id="IPR002836">
    <property type="entry name" value="PDCD5-like"/>
</dbReference>
<evidence type="ECO:0000256" key="3">
    <source>
        <dbReference type="HAMAP-Rule" id="MF_00026"/>
    </source>
</evidence>
<dbReference type="PANTHER" id="PTHR10840">
    <property type="entry name" value="PROGRAMMED CELL DEATH PROTEIN 5"/>
    <property type="match status" value="1"/>
</dbReference>
<protein>
    <recommendedName>
        <fullName evidence="3">DNA-binding protein APZ16_05030</fullName>
    </recommendedName>
</protein>
<dbReference type="InterPro" id="IPR036883">
    <property type="entry name" value="PDCD5-like_sf"/>
</dbReference>
<organism evidence="4 5">
    <name type="scientific">Hadarchaeum yellowstonense</name>
    <dbReference type="NCBI Taxonomy" id="1776334"/>
    <lineage>
        <taxon>Archaea</taxon>
        <taxon>Methanobacteriati</taxon>
        <taxon>Candidatus Hadarchaeota</taxon>
        <taxon>Candidatus Hadarchaeia</taxon>
        <taxon>Candidatus Hadarchaeales</taxon>
        <taxon>Candidatus Hadarchaeaceae</taxon>
        <taxon>Candidatus Hadarchaeum</taxon>
    </lineage>
</organism>
<dbReference type="EMBL" id="LQMQ01000039">
    <property type="protein sequence ID" value="KUO40549.1"/>
    <property type="molecule type" value="Genomic_DNA"/>
</dbReference>
<gene>
    <name evidence="4" type="ORF">APZ16_05030</name>
</gene>
<evidence type="ECO:0000313" key="4">
    <source>
        <dbReference type="EMBL" id="KUO40549.1"/>
    </source>
</evidence>
<dbReference type="Gene3D" id="1.10.8.140">
    <property type="entry name" value="PDCD5-like"/>
    <property type="match status" value="1"/>
</dbReference>
<dbReference type="Proteomes" id="UP000074294">
    <property type="component" value="Unassembled WGS sequence"/>
</dbReference>
<sequence length="110" mass="13122">MEEESELEALRRRRAQELQAQYEEQQRQAELRRQFEIQKRAIISQILTPEARSRLANIRAVKPEFAEQLEIQLMQLAQAGRIVGQITDSQLKEILDRLQSRKRDIKIRRI</sequence>
<reference evidence="4 5" key="1">
    <citation type="journal article" date="2016" name="Nat. Microbiol.">
        <title>Genomic inference of the metabolism of cosmopolitan subsurface Archaea, Hadesarchaea.</title>
        <authorList>
            <person name="Baker B.J."/>
            <person name="Saw J.H."/>
            <person name="Lind A.E."/>
            <person name="Lazar C.S."/>
            <person name="Hinrichs K.-U."/>
            <person name="Teske A.P."/>
            <person name="Ettema T.J."/>
        </authorList>
    </citation>
    <scope>NUCLEOTIDE SEQUENCE [LARGE SCALE GENOMIC DNA]</scope>
</reference>
<name>A0A147JVN1_HADYE</name>
<dbReference type="PIRSF" id="PIRSF015730">
    <property type="entry name" value="TFAR19"/>
    <property type="match status" value="1"/>
</dbReference>
<dbReference type="AlphaFoldDB" id="A0A147JVN1"/>
<comment type="similarity">
    <text evidence="1 3">Belongs to the PDCD5 family.</text>
</comment>
<evidence type="ECO:0000313" key="5">
    <source>
        <dbReference type="Proteomes" id="UP000074294"/>
    </source>
</evidence>
<dbReference type="Pfam" id="PF01984">
    <property type="entry name" value="dsDNA_bind"/>
    <property type="match status" value="1"/>
</dbReference>
<dbReference type="NCBIfam" id="NF003268">
    <property type="entry name" value="PRK04239.1"/>
    <property type="match status" value="1"/>
</dbReference>
<keyword evidence="2 3" id="KW-0238">DNA-binding</keyword>
<proteinExistence type="inferred from homology"/>
<dbReference type="InterPro" id="IPR022889">
    <property type="entry name" value="DNA_bind_arc"/>
</dbReference>
<dbReference type="PANTHER" id="PTHR10840:SF0">
    <property type="entry name" value="PROGRAMMED CELL DEATH PROTEIN 5"/>
    <property type="match status" value="1"/>
</dbReference>
<comment type="caution">
    <text evidence="4">The sequence shown here is derived from an EMBL/GenBank/DDBJ whole genome shotgun (WGS) entry which is preliminary data.</text>
</comment>
<dbReference type="STRING" id="1776334.APZ16_05030"/>
<dbReference type="GO" id="GO:0003677">
    <property type="term" value="F:DNA binding"/>
    <property type="evidence" value="ECO:0007669"/>
    <property type="project" value="UniProtKB-UniRule"/>
</dbReference>
<dbReference type="SUPFAM" id="SSF46950">
    <property type="entry name" value="Double-stranded DNA-binding domain"/>
    <property type="match status" value="1"/>
</dbReference>
<dbReference type="HAMAP" id="MF_00026">
    <property type="entry name" value="dsDNA_bind"/>
    <property type="match status" value="1"/>
</dbReference>
<evidence type="ECO:0000256" key="2">
    <source>
        <dbReference type="ARBA" id="ARBA00023125"/>
    </source>
</evidence>
<accession>A0A147JVN1</accession>
<evidence type="ECO:0000256" key="1">
    <source>
        <dbReference type="ARBA" id="ARBA00010490"/>
    </source>
</evidence>
<dbReference type="GO" id="GO:0005829">
    <property type="term" value="C:cytosol"/>
    <property type="evidence" value="ECO:0007669"/>
    <property type="project" value="TreeGrafter"/>
</dbReference>